<accession>A0A9N7TJ32</accession>
<protein>
    <submittedName>
        <fullName evidence="2">Uncharacterized protein</fullName>
    </submittedName>
</protein>
<evidence type="ECO:0000256" key="1">
    <source>
        <dbReference type="SAM" id="MobiDB-lite"/>
    </source>
</evidence>
<evidence type="ECO:0000313" key="3">
    <source>
        <dbReference type="Proteomes" id="UP001153269"/>
    </source>
</evidence>
<proteinExistence type="predicted"/>
<organism evidence="2 3">
    <name type="scientific">Pleuronectes platessa</name>
    <name type="common">European plaice</name>
    <dbReference type="NCBI Taxonomy" id="8262"/>
    <lineage>
        <taxon>Eukaryota</taxon>
        <taxon>Metazoa</taxon>
        <taxon>Chordata</taxon>
        <taxon>Craniata</taxon>
        <taxon>Vertebrata</taxon>
        <taxon>Euteleostomi</taxon>
        <taxon>Actinopterygii</taxon>
        <taxon>Neopterygii</taxon>
        <taxon>Teleostei</taxon>
        <taxon>Neoteleostei</taxon>
        <taxon>Acanthomorphata</taxon>
        <taxon>Carangaria</taxon>
        <taxon>Pleuronectiformes</taxon>
        <taxon>Pleuronectoidei</taxon>
        <taxon>Pleuronectidae</taxon>
        <taxon>Pleuronectes</taxon>
    </lineage>
</organism>
<feature type="region of interest" description="Disordered" evidence="1">
    <location>
        <begin position="14"/>
        <end position="44"/>
    </location>
</feature>
<name>A0A9N7TJ32_PLEPL</name>
<gene>
    <name evidence="2" type="ORF">PLEPLA_LOCUS1453</name>
</gene>
<dbReference type="EMBL" id="CADEAL010000068">
    <property type="protein sequence ID" value="CAB1413751.1"/>
    <property type="molecule type" value="Genomic_DNA"/>
</dbReference>
<sequence length="153" mass="16283">MPVAVVVSLLRHSPELPSSSPTQLISAEQETRSEQASDSPAYLSHPGARACMRAEAERVTPCREASLCTVGLLRADRLPDAFWRAAPMHLASVNNSESPVPGLHRQTGARADGNSVCVMLEAELLPAPSSSAAKISDLPCLTEPRRCNDGKTV</sequence>
<dbReference type="Proteomes" id="UP001153269">
    <property type="component" value="Unassembled WGS sequence"/>
</dbReference>
<feature type="compositionally biased region" description="Polar residues" evidence="1">
    <location>
        <begin position="16"/>
        <end position="28"/>
    </location>
</feature>
<keyword evidence="3" id="KW-1185">Reference proteome</keyword>
<comment type="caution">
    <text evidence="2">The sequence shown here is derived from an EMBL/GenBank/DDBJ whole genome shotgun (WGS) entry which is preliminary data.</text>
</comment>
<dbReference type="AlphaFoldDB" id="A0A9N7TJ32"/>
<reference evidence="2" key="1">
    <citation type="submission" date="2020-03" db="EMBL/GenBank/DDBJ databases">
        <authorList>
            <person name="Weist P."/>
        </authorList>
    </citation>
    <scope>NUCLEOTIDE SEQUENCE</scope>
</reference>
<evidence type="ECO:0000313" key="2">
    <source>
        <dbReference type="EMBL" id="CAB1413751.1"/>
    </source>
</evidence>